<accession>A0A347UCZ8</accession>
<dbReference type="SUPFAM" id="SSF51695">
    <property type="entry name" value="PLC-like phosphodiesterases"/>
    <property type="match status" value="1"/>
</dbReference>
<keyword evidence="3" id="KW-1185">Reference proteome</keyword>
<dbReference type="PANTHER" id="PTHR46211:SF1">
    <property type="entry name" value="GLYCEROPHOSPHODIESTER PHOSPHODIESTERASE, CYTOPLASMIC"/>
    <property type="match status" value="1"/>
</dbReference>
<dbReference type="Proteomes" id="UP000261704">
    <property type="component" value="Chromosome"/>
</dbReference>
<dbReference type="EMBL" id="CP032125">
    <property type="protein sequence ID" value="AXX96726.1"/>
    <property type="molecule type" value="Genomic_DNA"/>
</dbReference>
<dbReference type="AlphaFoldDB" id="A0A347UCZ8"/>
<evidence type="ECO:0000313" key="3">
    <source>
        <dbReference type="Proteomes" id="UP000261704"/>
    </source>
</evidence>
<dbReference type="GO" id="GO:0006629">
    <property type="term" value="P:lipid metabolic process"/>
    <property type="evidence" value="ECO:0007669"/>
    <property type="project" value="InterPro"/>
</dbReference>
<proteinExistence type="predicted"/>
<evidence type="ECO:0000259" key="1">
    <source>
        <dbReference type="PROSITE" id="PS51704"/>
    </source>
</evidence>
<dbReference type="InterPro" id="IPR030395">
    <property type="entry name" value="GP_PDE_dom"/>
</dbReference>
<dbReference type="Pfam" id="PF03009">
    <property type="entry name" value="GDPD"/>
    <property type="match status" value="1"/>
</dbReference>
<dbReference type="RefSeq" id="WP_118941384.1">
    <property type="nucleotide sequence ID" value="NZ_CP032125.1"/>
</dbReference>
<dbReference type="OrthoDB" id="384721at2"/>
<evidence type="ECO:0000313" key="2">
    <source>
        <dbReference type="EMBL" id="AXX96726.1"/>
    </source>
</evidence>
<protein>
    <submittedName>
        <fullName evidence="2">Phosphodiesterase</fullName>
    </submittedName>
</protein>
<dbReference type="KEGG" id="pamo:BAR1_01495"/>
<name>A0A347UCZ8_9RHOB</name>
<feature type="domain" description="GP-PDE" evidence="1">
    <location>
        <begin position="10"/>
        <end position="256"/>
    </location>
</feature>
<dbReference type="PANTHER" id="PTHR46211">
    <property type="entry name" value="GLYCEROPHOSPHORYL DIESTER PHOSPHODIESTERASE"/>
    <property type="match status" value="1"/>
</dbReference>
<sequence>MTTLSDRFFQRPLAHRGYHDASAGVLENSRTAFDAAVEAGYGIELDVQLSKDGHAMVFHDYELSRLTNGRGAIRTRTRDELVDIPLKGMDETIPTLPDILALVDGRTPLLIELKDQDGAMGPDVGPLETSVAKALLEYSGPVAVMSFNPYSIAELAKASPQTPRGLVSCSYPAEHWPLLNEKTRDRLRAIPDYDKVGACFISHRYDDLQNPRVAELKAKGAHINCWTVRSVEAEAEARLIADMITFEGYAAKTPVD</sequence>
<dbReference type="InterPro" id="IPR017946">
    <property type="entry name" value="PLC-like_Pdiesterase_TIM-brl"/>
</dbReference>
<reference evidence="2 3" key="1">
    <citation type="submission" date="2018-09" db="EMBL/GenBank/DDBJ databases">
        <title>Profundibacter amoris BAR1 gen. nov., sp. nov., a new member of the Roseobacter clade isolated at Lokis Castle Vent Field on the Arctic Mid-Oceanic Ridge.</title>
        <authorList>
            <person name="Le Moine Bauer S."/>
            <person name="Sjoeberg A.G."/>
            <person name="L'Haridon S."/>
            <person name="Stokke R."/>
            <person name="Roalkvam I."/>
            <person name="Steen I.H."/>
            <person name="Dahle H."/>
        </authorList>
    </citation>
    <scope>NUCLEOTIDE SEQUENCE [LARGE SCALE GENOMIC DNA]</scope>
    <source>
        <strain evidence="2 3">BAR1</strain>
    </source>
</reference>
<dbReference type="Gene3D" id="3.20.20.190">
    <property type="entry name" value="Phosphatidylinositol (PI) phosphodiesterase"/>
    <property type="match status" value="1"/>
</dbReference>
<dbReference type="GO" id="GO:0008081">
    <property type="term" value="F:phosphoric diester hydrolase activity"/>
    <property type="evidence" value="ECO:0007669"/>
    <property type="project" value="InterPro"/>
</dbReference>
<organism evidence="2 3">
    <name type="scientific">Profundibacter amoris</name>
    <dbReference type="NCBI Taxonomy" id="2171755"/>
    <lineage>
        <taxon>Bacteria</taxon>
        <taxon>Pseudomonadati</taxon>
        <taxon>Pseudomonadota</taxon>
        <taxon>Alphaproteobacteria</taxon>
        <taxon>Rhodobacterales</taxon>
        <taxon>Paracoccaceae</taxon>
        <taxon>Profundibacter</taxon>
    </lineage>
</organism>
<dbReference type="PROSITE" id="PS51704">
    <property type="entry name" value="GP_PDE"/>
    <property type="match status" value="1"/>
</dbReference>
<gene>
    <name evidence="2" type="ORF">BAR1_01495</name>
</gene>